<dbReference type="CDD" id="cd18809">
    <property type="entry name" value="SF1_C_RecD"/>
    <property type="match status" value="1"/>
</dbReference>
<evidence type="ECO:0000256" key="10">
    <source>
        <dbReference type="ARBA" id="ARBA00023235"/>
    </source>
</evidence>
<reference evidence="18" key="1">
    <citation type="submission" date="2020-10" db="EMBL/GenBank/DDBJ databases">
        <title>Catharus ustulatus (Swainson's thrush) genome, bCatUst1, primary haplotype v2.</title>
        <authorList>
            <person name="Delmore K."/>
            <person name="Vafadar M."/>
            <person name="Formenti G."/>
            <person name="Chow W."/>
            <person name="Pelan S."/>
            <person name="Howe K."/>
            <person name="Rhie A."/>
            <person name="Mountcastle J."/>
            <person name="Haase B."/>
            <person name="Fedrigo O."/>
            <person name="Jarvis E.D."/>
        </authorList>
    </citation>
    <scope>NUCLEOTIDE SEQUENCE [LARGE SCALE GENOMIC DNA]</scope>
</reference>
<dbReference type="AlphaFoldDB" id="A0A8C3TSN7"/>
<comment type="subcellular location">
    <subcellularLocation>
        <location evidence="13">Nucleus</location>
    </subcellularLocation>
    <subcellularLocation>
        <location evidence="13">Mitochondrion</location>
    </subcellularLocation>
</comment>
<keyword evidence="1 13" id="KW-0547">Nucleotide-binding</keyword>
<dbReference type="SUPFAM" id="SSF52540">
    <property type="entry name" value="P-loop containing nucleoside triphosphate hydrolases"/>
    <property type="match status" value="2"/>
</dbReference>
<dbReference type="Proteomes" id="UP000694563">
    <property type="component" value="Chromosome 9"/>
</dbReference>
<feature type="binding site" evidence="13">
    <location>
        <begin position="213"/>
        <end position="220"/>
    </location>
    <ligand>
        <name>ATP</name>
        <dbReference type="ChEBI" id="CHEBI:30616"/>
    </ligand>
</feature>
<dbReference type="PANTHER" id="PTHR47642">
    <property type="entry name" value="ATP-DEPENDENT DNA HELICASE"/>
    <property type="match status" value="1"/>
</dbReference>
<comment type="similarity">
    <text evidence="13">Belongs to the helicase family. PIF1 subfamily.</text>
</comment>
<keyword evidence="19" id="KW-1185">Reference proteome</keyword>
<evidence type="ECO:0000256" key="13">
    <source>
        <dbReference type="HAMAP-Rule" id="MF_03176"/>
    </source>
</evidence>
<keyword evidence="6 13" id="KW-0238">DNA-binding</keyword>
<evidence type="ECO:0000256" key="14">
    <source>
        <dbReference type="SAM" id="MobiDB-lite"/>
    </source>
</evidence>
<sequence length="614" mass="66895">LVPGRCGPASAPPTACLAAELRCTAAVEQPLPGGLAPRRRVMRDATVLLGRNELRQPVLRVAGGSGAAAAVLSFVLAGDTVRLFTRFAGEGRAAVRVGPDGAQVLLSDCPPDALRRFLRLLRLKVVAGPRDAPRRPRLLERPPPSFTVISPVQERDSRGEGRPRAAALPCPAPLTPPVPQVPRAERRPPARLSAEQEAVLGAVRSGKSIFFTGSAGTGKSFLLKRIVGSLPPNVTYATASTGVAACHIGGTTLHAFAGIGSGKAPLEQCIQLAERPGVRQHWLACQHLIIDEISMVDGKFFDKLEAVARAVRKQDEPFGGIQLIICGDFLQLPPVCKANEETKFCFQAKSWRKCIHINMELTEVRRQTDKTFVSLLSAIRLGRCTEEVTRQLMQTAAHRSERDGIVATRLCTHKDDVEVTNERRLHQLPGEVHVFEALDSDPMLVKLIDAQCPVGGRVELKLGAQVMLAKNLDVSQGLVNGARGVVVGFESEQKGLPKVRFLCGVTQLIKMEKWIIKGPSGVHLSRQQLPLKLAWAISIHKSQGMSLDCVEISLSRVFESGQAYVALSRARSLAGLRVLDFDPKVVRADPAVLQFYRQLRRHQLPTQKENWKCN</sequence>
<feature type="domain" description="DNA helicase Pif1-like 2B" evidence="16">
    <location>
        <begin position="448"/>
        <end position="489"/>
    </location>
</feature>
<dbReference type="GO" id="GO:0005739">
    <property type="term" value="C:mitochondrion"/>
    <property type="evidence" value="ECO:0007669"/>
    <property type="project" value="UniProtKB-SubCell"/>
</dbReference>
<keyword evidence="2 13" id="KW-0227">DNA damage</keyword>
<evidence type="ECO:0000259" key="15">
    <source>
        <dbReference type="Pfam" id="PF05970"/>
    </source>
</evidence>
<evidence type="ECO:0000256" key="7">
    <source>
        <dbReference type="ARBA" id="ARBA00023128"/>
    </source>
</evidence>
<name>A0A8C3TSN7_CATUS</name>
<feature type="DNA-binding region" evidence="13">
    <location>
        <begin position="562"/>
        <end position="581"/>
    </location>
</feature>
<dbReference type="GO" id="GO:0005524">
    <property type="term" value="F:ATP binding"/>
    <property type="evidence" value="ECO:0007669"/>
    <property type="project" value="UniProtKB-UniRule"/>
</dbReference>
<dbReference type="GO" id="GO:0006281">
    <property type="term" value="P:DNA repair"/>
    <property type="evidence" value="ECO:0007669"/>
    <property type="project" value="UniProtKB-UniRule"/>
</dbReference>
<evidence type="ECO:0000256" key="1">
    <source>
        <dbReference type="ARBA" id="ARBA00022741"/>
    </source>
</evidence>
<comment type="function">
    <text evidence="13">DNA-dependent ATPase and 5'-3' DNA helicase required for the maintenance of both mitochondrial and nuclear genome stability.</text>
</comment>
<proteinExistence type="inferred from homology"/>
<keyword evidence="8 13" id="KW-0233">DNA recombination</keyword>
<keyword evidence="4 13" id="KW-0347">Helicase</keyword>
<dbReference type="InterPro" id="IPR051055">
    <property type="entry name" value="PIF1_helicase"/>
</dbReference>
<dbReference type="GO" id="GO:0005634">
    <property type="term" value="C:nucleus"/>
    <property type="evidence" value="ECO:0007669"/>
    <property type="project" value="UniProtKB-SubCell"/>
</dbReference>
<dbReference type="InterPro" id="IPR027417">
    <property type="entry name" value="P-loop_NTPase"/>
</dbReference>
<dbReference type="GO" id="GO:0006310">
    <property type="term" value="P:DNA recombination"/>
    <property type="evidence" value="ECO:0007669"/>
    <property type="project" value="UniProtKB-UniRule"/>
</dbReference>
<dbReference type="GO" id="GO:0043139">
    <property type="term" value="F:5'-3' DNA helicase activity"/>
    <property type="evidence" value="ECO:0007669"/>
    <property type="project" value="UniProtKB-UniRule"/>
</dbReference>
<dbReference type="Gene3D" id="3.40.50.300">
    <property type="entry name" value="P-loop containing nucleotide triphosphate hydrolases"/>
    <property type="match status" value="2"/>
</dbReference>
<dbReference type="CDD" id="cd18037">
    <property type="entry name" value="DEXSc_Pif1_like"/>
    <property type="match status" value="1"/>
</dbReference>
<dbReference type="InterPro" id="IPR049163">
    <property type="entry name" value="Pif1-like_2B_dom"/>
</dbReference>
<keyword evidence="5 13" id="KW-0067">ATP-binding</keyword>
<gene>
    <name evidence="13" type="primary">PIF1</name>
</gene>
<evidence type="ECO:0000256" key="9">
    <source>
        <dbReference type="ARBA" id="ARBA00023204"/>
    </source>
</evidence>
<evidence type="ECO:0000313" key="19">
    <source>
        <dbReference type="Proteomes" id="UP000694563"/>
    </source>
</evidence>
<dbReference type="FunFam" id="3.40.50.300:FF:000805">
    <property type="entry name" value="ATP-dependent DNA helicase PIF1"/>
    <property type="match status" value="1"/>
</dbReference>
<dbReference type="Pfam" id="PF21530">
    <property type="entry name" value="Pif1_2B_dom"/>
    <property type="match status" value="1"/>
</dbReference>
<feature type="compositionally biased region" description="Basic and acidic residues" evidence="14">
    <location>
        <begin position="153"/>
        <end position="163"/>
    </location>
</feature>
<comment type="subunit">
    <text evidence="12">Monomer. Interacts with telomerase.</text>
</comment>
<dbReference type="GO" id="GO:0016787">
    <property type="term" value="F:hydrolase activity"/>
    <property type="evidence" value="ECO:0007669"/>
    <property type="project" value="UniProtKB-KW"/>
</dbReference>
<evidence type="ECO:0000256" key="8">
    <source>
        <dbReference type="ARBA" id="ARBA00023172"/>
    </source>
</evidence>
<dbReference type="GO" id="GO:0000723">
    <property type="term" value="P:telomere maintenance"/>
    <property type="evidence" value="ECO:0007669"/>
    <property type="project" value="InterPro"/>
</dbReference>
<evidence type="ECO:0000313" key="18">
    <source>
        <dbReference type="Ensembl" id="ENSCUSP00005002455.1"/>
    </source>
</evidence>
<evidence type="ECO:0000259" key="16">
    <source>
        <dbReference type="Pfam" id="PF21530"/>
    </source>
</evidence>
<protein>
    <recommendedName>
        <fullName evidence="13">ATP-dependent DNA helicase PIF1</fullName>
        <ecNumber evidence="13">5.6.2.3</ecNumber>
    </recommendedName>
    <alternativeName>
        <fullName evidence="13">DNA 5'-3' helicase PIF1</fullName>
    </alternativeName>
    <alternativeName>
        <fullName evidence="13">DNA repair and recombination helicase PIF1</fullName>
    </alternativeName>
</protein>
<reference evidence="18" key="3">
    <citation type="submission" date="2025-09" db="UniProtKB">
        <authorList>
            <consortium name="Ensembl"/>
        </authorList>
    </citation>
    <scope>IDENTIFICATION</scope>
</reference>
<organism evidence="18 19">
    <name type="scientific">Catharus ustulatus</name>
    <name type="common">Russet-backed thrush</name>
    <name type="synonym">Hylocichla ustulatus</name>
    <dbReference type="NCBI Taxonomy" id="91951"/>
    <lineage>
        <taxon>Eukaryota</taxon>
        <taxon>Metazoa</taxon>
        <taxon>Chordata</taxon>
        <taxon>Craniata</taxon>
        <taxon>Vertebrata</taxon>
        <taxon>Euteleostomi</taxon>
        <taxon>Archelosauria</taxon>
        <taxon>Archosauria</taxon>
        <taxon>Dinosauria</taxon>
        <taxon>Saurischia</taxon>
        <taxon>Theropoda</taxon>
        <taxon>Coelurosauria</taxon>
        <taxon>Aves</taxon>
        <taxon>Neognathae</taxon>
        <taxon>Neoaves</taxon>
        <taxon>Telluraves</taxon>
        <taxon>Australaves</taxon>
        <taxon>Passeriformes</taxon>
        <taxon>Turdidae</taxon>
        <taxon>Catharus</taxon>
    </lineage>
</organism>
<evidence type="ECO:0000259" key="17">
    <source>
        <dbReference type="Pfam" id="PF25344"/>
    </source>
</evidence>
<dbReference type="Pfam" id="PF05970">
    <property type="entry name" value="PIF1"/>
    <property type="match status" value="1"/>
</dbReference>
<feature type="domain" description="PIF1/LRR1 pleckstrin homology" evidence="17">
    <location>
        <begin position="20"/>
        <end position="125"/>
    </location>
</feature>
<evidence type="ECO:0000256" key="3">
    <source>
        <dbReference type="ARBA" id="ARBA00022801"/>
    </source>
</evidence>
<keyword evidence="7 13" id="KW-0496">Mitochondrion</keyword>
<comment type="cofactor">
    <cofactor evidence="13">
        <name>Mg(2+)</name>
        <dbReference type="ChEBI" id="CHEBI:18420"/>
    </cofactor>
</comment>
<dbReference type="GO" id="GO:0003677">
    <property type="term" value="F:DNA binding"/>
    <property type="evidence" value="ECO:0007669"/>
    <property type="project" value="UniProtKB-KW"/>
</dbReference>
<keyword evidence="10 13" id="KW-0413">Isomerase</keyword>
<evidence type="ECO:0000256" key="12">
    <source>
        <dbReference type="ARBA" id="ARBA00065873"/>
    </source>
</evidence>
<evidence type="ECO:0000256" key="6">
    <source>
        <dbReference type="ARBA" id="ARBA00023125"/>
    </source>
</evidence>
<dbReference type="InterPro" id="IPR057437">
    <property type="entry name" value="PIF1/LRR1_PH"/>
</dbReference>
<accession>A0A8C3TSN7</accession>
<keyword evidence="9 13" id="KW-0234">DNA repair</keyword>
<dbReference type="PANTHER" id="PTHR47642:SF7">
    <property type="entry name" value="ATP-DEPENDENT DNA HELICASE PIF1"/>
    <property type="match status" value="1"/>
</dbReference>
<evidence type="ECO:0000256" key="4">
    <source>
        <dbReference type="ARBA" id="ARBA00022806"/>
    </source>
</evidence>
<evidence type="ECO:0000256" key="5">
    <source>
        <dbReference type="ARBA" id="ARBA00022840"/>
    </source>
</evidence>
<keyword evidence="3 13" id="KW-0378">Hydrolase</keyword>
<dbReference type="Pfam" id="PF25344">
    <property type="entry name" value="PH_LRR1"/>
    <property type="match status" value="1"/>
</dbReference>
<dbReference type="InterPro" id="IPR048293">
    <property type="entry name" value="PIF1_RRM3_pfh1"/>
</dbReference>
<feature type="compositionally biased region" description="Pro residues" evidence="14">
    <location>
        <begin position="170"/>
        <end position="180"/>
    </location>
</feature>
<dbReference type="HAMAP" id="MF_03176">
    <property type="entry name" value="PIF1"/>
    <property type="match status" value="1"/>
</dbReference>
<dbReference type="FunFam" id="3.40.50.300:FF:003367">
    <property type="entry name" value="ATP-dependent DNA helicase PIF1"/>
    <property type="match status" value="1"/>
</dbReference>
<feature type="region of interest" description="Disordered" evidence="14">
    <location>
        <begin position="151"/>
        <end position="184"/>
    </location>
</feature>
<feature type="domain" description="DNA helicase Pif1-like DEAD-box helicase" evidence="15">
    <location>
        <begin position="192"/>
        <end position="388"/>
    </location>
</feature>
<evidence type="ECO:0000256" key="2">
    <source>
        <dbReference type="ARBA" id="ARBA00022763"/>
    </source>
</evidence>
<dbReference type="EC" id="5.6.2.3" evidence="13"/>
<comment type="catalytic activity">
    <reaction evidence="13">
        <text>ATP + H2O = ADP + phosphate + H(+)</text>
        <dbReference type="Rhea" id="RHEA:13065"/>
        <dbReference type="ChEBI" id="CHEBI:15377"/>
        <dbReference type="ChEBI" id="CHEBI:15378"/>
        <dbReference type="ChEBI" id="CHEBI:30616"/>
        <dbReference type="ChEBI" id="CHEBI:43474"/>
        <dbReference type="ChEBI" id="CHEBI:456216"/>
        <dbReference type="EC" id="5.6.2.3"/>
    </reaction>
</comment>
<evidence type="ECO:0000256" key="11">
    <source>
        <dbReference type="ARBA" id="ARBA00023242"/>
    </source>
</evidence>
<reference evidence="18" key="2">
    <citation type="submission" date="2025-08" db="UniProtKB">
        <authorList>
            <consortium name="Ensembl"/>
        </authorList>
    </citation>
    <scope>IDENTIFICATION</scope>
</reference>
<keyword evidence="11 13" id="KW-0539">Nucleus</keyword>
<dbReference type="InterPro" id="IPR010285">
    <property type="entry name" value="DNA_helicase_pif1-like_DEAD"/>
</dbReference>
<dbReference type="Ensembl" id="ENSCUST00005002583.1">
    <property type="protein sequence ID" value="ENSCUSP00005002455.1"/>
    <property type="gene ID" value="ENSCUSG00005001600.1"/>
</dbReference>